<dbReference type="PANTHER" id="PTHR46890:SF48">
    <property type="entry name" value="RNA-DIRECTED DNA POLYMERASE"/>
    <property type="match status" value="1"/>
</dbReference>
<evidence type="ECO:0000313" key="3">
    <source>
        <dbReference type="Proteomes" id="UP000189701"/>
    </source>
</evidence>
<sequence length="678" mass="77768">MGFAEHFINTIWNLLANNWYSVLMNGQASGFFKSTRGVKQVDPLSPALFILSAEVLLRSLNKLFEDKRFIGYGMPKWTDPLNHLAYADDTIIFASADSYSLGKVVEVLKLYEQTSGQLINKSKSSYYMHANVIGELFNTVSAIIGFQRVPPEFNINEDLYEVAELRDEDGWNDQILDQNFPEDIAEHIKQEVHFDNSDEYWDIPKWMPTSSSKFTVSSAWKIMRHMAPPNPEYKMLWIKRLVVTLVQVHQVIRAWWSVDYCAKLRPLFQAAPVIIIWELWKRRNIMKHEGGAESFHRVVHEVNKTLHYLARVRYPWLPNIPLLWQDMIKYFEGYKPYIVTKRVAWQLPYEGWFKCNTDGASGGDEGSIQCDPSTCVKGGQCCSRFLANLVFSFAGSSYYPVVVAWLHAQPGGAWKLYGIPITSRQSIGLCLMMQSKIPYVIMLLSDSSNRFEYWNFLGIRVYIFVLKHVDSGWLQISLANCFGQLMYYVVLYHFPVVLALYNAHSGNCMATYGKDLFNCSFLKYNTICANVFLCIYVFAQLGHKIKGLQLVKIVSCFFLLSHVPCCRFFSTAMMTSYLLWCSSVVFIHALSFGLQKLTPGKSFVGATLEFLQLACGYICNIVTWRSLESVIVILHLVIISLLIGSHSMLFSAYICSNCKTWAHFGFFYLYIVATRHIA</sequence>
<feature type="transmembrane region" description="Helical" evidence="1">
    <location>
        <begin position="481"/>
        <end position="501"/>
    </location>
</feature>
<organism evidence="3 4">
    <name type="scientific">Nicotiana sylvestris</name>
    <name type="common">Wood tobacco</name>
    <name type="synonym">South American tobacco</name>
    <dbReference type="NCBI Taxonomy" id="4096"/>
    <lineage>
        <taxon>Eukaryota</taxon>
        <taxon>Viridiplantae</taxon>
        <taxon>Streptophyta</taxon>
        <taxon>Embryophyta</taxon>
        <taxon>Tracheophyta</taxon>
        <taxon>Spermatophyta</taxon>
        <taxon>Magnoliopsida</taxon>
        <taxon>eudicotyledons</taxon>
        <taxon>Gunneridae</taxon>
        <taxon>Pentapetalae</taxon>
        <taxon>asterids</taxon>
        <taxon>lamiids</taxon>
        <taxon>Solanales</taxon>
        <taxon>Solanaceae</taxon>
        <taxon>Nicotianoideae</taxon>
        <taxon>Nicotianeae</taxon>
        <taxon>Nicotiana</taxon>
    </lineage>
</organism>
<dbReference type="PANTHER" id="PTHR46890">
    <property type="entry name" value="NON-LTR RETROLELEMENT REVERSE TRANSCRIPTASE-LIKE PROTEIN-RELATED"/>
    <property type="match status" value="1"/>
</dbReference>
<accession>A0A1U7V9W8</accession>
<gene>
    <name evidence="4" type="primary">LOC104216481</name>
</gene>
<evidence type="ECO:0000256" key="1">
    <source>
        <dbReference type="SAM" id="Phobius"/>
    </source>
</evidence>
<keyword evidence="1" id="KW-1133">Transmembrane helix</keyword>
<dbReference type="eggNOG" id="KOG1075">
    <property type="taxonomic scope" value="Eukaryota"/>
</dbReference>
<dbReference type="AlphaFoldDB" id="A0A1U7V9W8"/>
<dbReference type="Proteomes" id="UP000189701">
    <property type="component" value="Unplaced"/>
</dbReference>
<dbReference type="Pfam" id="PF00078">
    <property type="entry name" value="RVT_1"/>
    <property type="match status" value="1"/>
</dbReference>
<name>A0A1U7V9W8_NICSY</name>
<dbReference type="InterPro" id="IPR052343">
    <property type="entry name" value="Retrotransposon-Effector_Assoc"/>
</dbReference>
<protein>
    <submittedName>
        <fullName evidence="4">Uncharacterized protein LOC104216481</fullName>
    </submittedName>
</protein>
<reference evidence="3" key="1">
    <citation type="journal article" date="2013" name="Genome Biol.">
        <title>Reference genomes and transcriptomes of Nicotiana sylvestris and Nicotiana tomentosiformis.</title>
        <authorList>
            <person name="Sierro N."/>
            <person name="Battey J.N."/>
            <person name="Ouadi S."/>
            <person name="Bovet L."/>
            <person name="Goepfert S."/>
            <person name="Bakaher N."/>
            <person name="Peitsch M.C."/>
            <person name="Ivanov N.V."/>
        </authorList>
    </citation>
    <scope>NUCLEOTIDE SEQUENCE [LARGE SCALE GENOMIC DNA]</scope>
</reference>
<dbReference type="InterPro" id="IPR000477">
    <property type="entry name" value="RT_dom"/>
</dbReference>
<evidence type="ECO:0000313" key="4">
    <source>
        <dbReference type="RefSeq" id="XP_009764832.1"/>
    </source>
</evidence>
<feature type="transmembrane region" description="Helical" evidence="1">
    <location>
        <begin position="521"/>
        <end position="538"/>
    </location>
</feature>
<keyword evidence="1" id="KW-0472">Membrane</keyword>
<feature type="transmembrane region" description="Helical" evidence="1">
    <location>
        <begin position="606"/>
        <end position="624"/>
    </location>
</feature>
<feature type="domain" description="Reverse transcriptase" evidence="2">
    <location>
        <begin position="15"/>
        <end position="128"/>
    </location>
</feature>
<proteinExistence type="predicted"/>
<evidence type="ECO:0000259" key="2">
    <source>
        <dbReference type="Pfam" id="PF00078"/>
    </source>
</evidence>
<keyword evidence="1" id="KW-0812">Transmembrane</keyword>
<reference evidence="4" key="2">
    <citation type="submission" date="2025-08" db="UniProtKB">
        <authorList>
            <consortium name="RefSeq"/>
        </authorList>
    </citation>
    <scope>IDENTIFICATION</scope>
    <source>
        <tissue evidence="4">Leaf</tissue>
    </source>
</reference>
<feature type="transmembrane region" description="Helical" evidence="1">
    <location>
        <begin position="630"/>
        <end position="654"/>
    </location>
</feature>
<dbReference type="RefSeq" id="XP_009764832.1">
    <property type="nucleotide sequence ID" value="XM_009766530.1"/>
</dbReference>
<keyword evidence="3" id="KW-1185">Reference proteome</keyword>
<feature type="transmembrane region" description="Helical" evidence="1">
    <location>
        <begin position="576"/>
        <end position="594"/>
    </location>
</feature>